<dbReference type="EMBL" id="QJKC01000028">
    <property type="protein sequence ID" value="PXX40084.1"/>
    <property type="molecule type" value="Genomic_DNA"/>
</dbReference>
<dbReference type="InterPro" id="IPR013655">
    <property type="entry name" value="PAS_fold_3"/>
</dbReference>
<dbReference type="PROSITE" id="PS50883">
    <property type="entry name" value="EAL"/>
    <property type="match status" value="1"/>
</dbReference>
<evidence type="ECO:0000259" key="11">
    <source>
        <dbReference type="PROSITE" id="PS50883"/>
    </source>
</evidence>
<feature type="domain" description="PAS" evidence="9">
    <location>
        <begin position="497"/>
        <end position="555"/>
    </location>
</feature>
<feature type="domain" description="PAC" evidence="10">
    <location>
        <begin position="453"/>
        <end position="503"/>
    </location>
</feature>
<dbReference type="FunFam" id="3.20.20.450:FF:000001">
    <property type="entry name" value="Cyclic di-GMP phosphodiesterase yahA"/>
    <property type="match status" value="1"/>
</dbReference>
<dbReference type="Pfam" id="PF02743">
    <property type="entry name" value="dCache_1"/>
    <property type="match status" value="1"/>
</dbReference>
<feature type="domain" description="PAC" evidence="10">
    <location>
        <begin position="572"/>
        <end position="624"/>
    </location>
</feature>
<dbReference type="InterPro" id="IPR035965">
    <property type="entry name" value="PAS-like_dom_sf"/>
</dbReference>
<evidence type="ECO:0000256" key="4">
    <source>
        <dbReference type="ARBA" id="ARBA00022989"/>
    </source>
</evidence>
<sequence>MGKHFHLTGRTSLRTRITLGMLLALVITLWLATLLISHSLRRQMEDTISAQQFSAVSLAAREVDRSVKERMLILQSLAEQLNNIPLREDSLQPQLERRPLLQLMFNWGIVVLDAQGVARASIPGSLGRNGVSYGQRDFFRQAMQAGQASITEPMFGQHTGQPVISMLQPLRAPDGRLVGMIMGVTNLARPNFLDDISSAKYGATGDYFITVPHSRRYMVSSDKRRLLQPGPAPGINPLYDRYLSGYQGSGIAVSSHGVAELSSSVRIPSTGWLMQAVLPTTEAFAPIRTLQRQLFGLALCLTLLAGGFSWWWLRRQLLPLSEATTLLAGMRDGTLPKQALPVRQQDELGLLASSFNGLLERILREEEQAGEHAANRLLRKIVSHIPGVVFQYRLFEDGHGCLPFASEALLDLYGLSPQAVSHNADPMRAMLHPDDADAFFSAMHASAANLTLWHIEYRIVRPDGQLKWLRVDALPEQEGPYVTWYGYIADISQAKAMEAELRIAATTFLTQEGIMVTDRDGVILRVNPSFCQITGYSSAEVVGKTPAILSSHRHPPAFYQQLWQSLLQVGRWQGEIWNSRQNGEVFPEWLTITAVHDSDGQTSHYVAIFQDITERKAAADAIQTLAFYDALTHLPNRRLLLERLQHALDAAHRQQQYGALLFLDLDNFKSLNDTMGHDIGDLLLQEVAARLRHCLRVGDTVARLGGDEFIVLLEDLGLQRETALREAESVGRKILAQLKQPYQLRGHDYRGSCSLGIALFAGEHDSTEDILKQADLAMYQAKAAGRNTLRFFDPLMQAEINARTRLEAELHQALENGELSLHYQPQIRHGHPCQSVEALLRWHSPQQGLRLPGAFIPLAEQSNLILAIDHWVLQQACTQLAAWAGHAATAGLSIAVNVSARQFHQSDFVSRLRHLLQDSGANPALLKLEITESLLLMKLDDAASKMNSLRQLGITFALDDFGTGYSSLSYLRQLPLDQVKIDRSFVRDVLDNPNDAAICKAVIALGHSLGLTVIAEGVETAAQYDFLVAQGCQVIQGYLFSPALPAGQLQDWLAATWPAQHGGSTPPARQQQLPASLAGS</sequence>
<dbReference type="NCBIfam" id="TIGR00254">
    <property type="entry name" value="GGDEF"/>
    <property type="match status" value="1"/>
</dbReference>
<keyword evidence="15" id="KW-1185">Reference proteome</keyword>
<dbReference type="GO" id="GO:0005886">
    <property type="term" value="C:plasma membrane"/>
    <property type="evidence" value="ECO:0007669"/>
    <property type="project" value="UniProtKB-SubCell"/>
</dbReference>
<dbReference type="InterPro" id="IPR001633">
    <property type="entry name" value="EAL_dom"/>
</dbReference>
<dbReference type="CDD" id="cd01948">
    <property type="entry name" value="EAL"/>
    <property type="match status" value="1"/>
</dbReference>
<dbReference type="CDD" id="cd12914">
    <property type="entry name" value="PDC1_DGC_like"/>
    <property type="match status" value="1"/>
</dbReference>
<name>A0A318IY05_9NEIS</name>
<evidence type="ECO:0000259" key="10">
    <source>
        <dbReference type="PROSITE" id="PS50113"/>
    </source>
</evidence>
<dbReference type="OrthoDB" id="9813903at2"/>
<dbReference type="SUPFAM" id="SSF141868">
    <property type="entry name" value="EAL domain-like"/>
    <property type="match status" value="1"/>
</dbReference>
<keyword evidence="3 8" id="KW-0812">Transmembrane</keyword>
<dbReference type="InterPro" id="IPR033479">
    <property type="entry name" value="dCache_1"/>
</dbReference>
<dbReference type="SMART" id="SM00304">
    <property type="entry name" value="HAMP"/>
    <property type="match status" value="1"/>
</dbReference>
<dbReference type="InterPro" id="IPR001610">
    <property type="entry name" value="PAC"/>
</dbReference>
<dbReference type="SMART" id="SM00267">
    <property type="entry name" value="GGDEF"/>
    <property type="match status" value="1"/>
</dbReference>
<dbReference type="SMART" id="SM00086">
    <property type="entry name" value="PAC"/>
    <property type="match status" value="2"/>
</dbReference>
<dbReference type="CDD" id="cd06225">
    <property type="entry name" value="HAMP"/>
    <property type="match status" value="1"/>
</dbReference>
<dbReference type="FunFam" id="3.30.70.270:FF:000001">
    <property type="entry name" value="Diguanylate cyclase domain protein"/>
    <property type="match status" value="1"/>
</dbReference>
<dbReference type="Pfam" id="PF00990">
    <property type="entry name" value="GGDEF"/>
    <property type="match status" value="1"/>
</dbReference>
<dbReference type="Pfam" id="PF00563">
    <property type="entry name" value="EAL"/>
    <property type="match status" value="1"/>
</dbReference>
<evidence type="ECO:0000256" key="8">
    <source>
        <dbReference type="SAM" id="Phobius"/>
    </source>
</evidence>
<feature type="domain" description="PAS" evidence="9">
    <location>
        <begin position="397"/>
        <end position="450"/>
    </location>
</feature>
<dbReference type="AlphaFoldDB" id="A0A318IY05"/>
<feature type="domain" description="HAMP" evidence="12">
    <location>
        <begin position="314"/>
        <end position="367"/>
    </location>
</feature>
<dbReference type="SMART" id="SM00052">
    <property type="entry name" value="EAL"/>
    <property type="match status" value="1"/>
</dbReference>
<comment type="catalytic activity">
    <reaction evidence="6">
        <text>3',3'-c-di-GMP + H2O = 5'-phosphoguanylyl(3'-&gt;5')guanosine + H(+)</text>
        <dbReference type="Rhea" id="RHEA:24902"/>
        <dbReference type="ChEBI" id="CHEBI:15377"/>
        <dbReference type="ChEBI" id="CHEBI:15378"/>
        <dbReference type="ChEBI" id="CHEBI:58754"/>
        <dbReference type="ChEBI" id="CHEBI:58805"/>
        <dbReference type="EC" id="3.1.4.52"/>
    </reaction>
    <physiologicalReaction direction="left-to-right" evidence="6">
        <dbReference type="Rhea" id="RHEA:24903"/>
    </physiologicalReaction>
</comment>
<dbReference type="InterPro" id="IPR035919">
    <property type="entry name" value="EAL_sf"/>
</dbReference>
<dbReference type="InterPro" id="IPR000700">
    <property type="entry name" value="PAS-assoc_C"/>
</dbReference>
<keyword evidence="4 8" id="KW-1133">Transmembrane helix</keyword>
<dbReference type="SUPFAM" id="SSF55785">
    <property type="entry name" value="PYP-like sensor domain (PAS domain)"/>
    <property type="match status" value="2"/>
</dbReference>
<evidence type="ECO:0000256" key="7">
    <source>
        <dbReference type="SAM" id="MobiDB-lite"/>
    </source>
</evidence>
<reference evidence="14 15" key="1">
    <citation type="submission" date="2018-05" db="EMBL/GenBank/DDBJ databases">
        <title>Genomic Encyclopedia of Type Strains, Phase IV (KMG-IV): sequencing the most valuable type-strain genomes for metagenomic binning, comparative biology and taxonomic classification.</title>
        <authorList>
            <person name="Goeker M."/>
        </authorList>
    </citation>
    <scope>NUCLEOTIDE SEQUENCE [LARGE SCALE GENOMIC DNA]</scope>
    <source>
        <strain evidence="14 15">DSM 25134</strain>
    </source>
</reference>
<dbReference type="GO" id="GO:0071111">
    <property type="term" value="F:cyclic-guanylate-specific phosphodiesterase activity"/>
    <property type="evidence" value="ECO:0007669"/>
    <property type="project" value="UniProtKB-EC"/>
</dbReference>
<evidence type="ECO:0000256" key="1">
    <source>
        <dbReference type="ARBA" id="ARBA00004651"/>
    </source>
</evidence>
<dbReference type="Gene3D" id="3.20.20.450">
    <property type="entry name" value="EAL domain"/>
    <property type="match status" value="1"/>
</dbReference>
<evidence type="ECO:0000256" key="6">
    <source>
        <dbReference type="ARBA" id="ARBA00051114"/>
    </source>
</evidence>
<evidence type="ECO:0000259" key="13">
    <source>
        <dbReference type="PROSITE" id="PS50887"/>
    </source>
</evidence>
<dbReference type="SMART" id="SM00091">
    <property type="entry name" value="PAS"/>
    <property type="match status" value="3"/>
</dbReference>
<dbReference type="CDD" id="cd00130">
    <property type="entry name" value="PAS"/>
    <property type="match status" value="2"/>
</dbReference>
<evidence type="ECO:0000313" key="14">
    <source>
        <dbReference type="EMBL" id="PXX40084.1"/>
    </source>
</evidence>
<dbReference type="Proteomes" id="UP000248395">
    <property type="component" value="Unassembled WGS sequence"/>
</dbReference>
<dbReference type="PROSITE" id="PS50885">
    <property type="entry name" value="HAMP"/>
    <property type="match status" value="1"/>
</dbReference>
<keyword evidence="5 8" id="KW-0472">Membrane</keyword>
<gene>
    <name evidence="14" type="ORF">DFR38_12824</name>
</gene>
<dbReference type="PROSITE" id="PS50113">
    <property type="entry name" value="PAC"/>
    <property type="match status" value="2"/>
</dbReference>
<evidence type="ECO:0000313" key="15">
    <source>
        <dbReference type="Proteomes" id="UP000248395"/>
    </source>
</evidence>
<dbReference type="Pfam" id="PF08447">
    <property type="entry name" value="PAS_3"/>
    <property type="match status" value="1"/>
</dbReference>
<evidence type="ECO:0000256" key="2">
    <source>
        <dbReference type="ARBA" id="ARBA00022475"/>
    </source>
</evidence>
<evidence type="ECO:0000259" key="12">
    <source>
        <dbReference type="PROSITE" id="PS50885"/>
    </source>
</evidence>
<dbReference type="CDD" id="cd01949">
    <property type="entry name" value="GGDEF"/>
    <property type="match status" value="1"/>
</dbReference>
<dbReference type="InterPro" id="IPR052155">
    <property type="entry name" value="Biofilm_reg_signaling"/>
</dbReference>
<dbReference type="InterPro" id="IPR029787">
    <property type="entry name" value="Nucleotide_cyclase"/>
</dbReference>
<comment type="caution">
    <text evidence="14">The sequence shown here is derived from an EMBL/GenBank/DDBJ whole genome shotgun (WGS) entry which is preliminary data.</text>
</comment>
<dbReference type="Pfam" id="PF13426">
    <property type="entry name" value="PAS_9"/>
    <property type="match status" value="1"/>
</dbReference>
<feature type="domain" description="GGDEF" evidence="13">
    <location>
        <begin position="656"/>
        <end position="794"/>
    </location>
</feature>
<feature type="transmembrane region" description="Helical" evidence="8">
    <location>
        <begin position="294"/>
        <end position="313"/>
    </location>
</feature>
<dbReference type="CDD" id="cd18774">
    <property type="entry name" value="PDC2_HK_sensor"/>
    <property type="match status" value="1"/>
</dbReference>
<evidence type="ECO:0000259" key="9">
    <source>
        <dbReference type="PROSITE" id="PS50112"/>
    </source>
</evidence>
<feature type="region of interest" description="Disordered" evidence="7">
    <location>
        <begin position="1060"/>
        <end position="1080"/>
    </location>
</feature>
<dbReference type="InterPro" id="IPR000014">
    <property type="entry name" value="PAS"/>
</dbReference>
<organism evidence="14 15">
    <name type="scientific">Aquitalea magnusonii</name>
    <dbReference type="NCBI Taxonomy" id="332411"/>
    <lineage>
        <taxon>Bacteria</taxon>
        <taxon>Pseudomonadati</taxon>
        <taxon>Pseudomonadota</taxon>
        <taxon>Betaproteobacteria</taxon>
        <taxon>Neisseriales</taxon>
        <taxon>Chromobacteriaceae</taxon>
        <taxon>Aquitalea</taxon>
    </lineage>
</organism>
<dbReference type="Gene3D" id="3.30.450.20">
    <property type="entry name" value="PAS domain"/>
    <property type="match status" value="3"/>
</dbReference>
<dbReference type="InterPro" id="IPR043128">
    <property type="entry name" value="Rev_trsase/Diguanyl_cyclase"/>
</dbReference>
<feature type="domain" description="EAL" evidence="11">
    <location>
        <begin position="803"/>
        <end position="1057"/>
    </location>
</feature>
<dbReference type="InterPro" id="IPR003660">
    <property type="entry name" value="HAMP_dom"/>
</dbReference>
<feature type="compositionally biased region" description="Polar residues" evidence="7">
    <location>
        <begin position="1067"/>
        <end position="1080"/>
    </location>
</feature>
<accession>A0A318IY05</accession>
<evidence type="ECO:0000256" key="3">
    <source>
        <dbReference type="ARBA" id="ARBA00022692"/>
    </source>
</evidence>
<evidence type="ECO:0000256" key="5">
    <source>
        <dbReference type="ARBA" id="ARBA00023136"/>
    </source>
</evidence>
<dbReference type="Gene3D" id="3.30.70.270">
    <property type="match status" value="1"/>
</dbReference>
<dbReference type="NCBIfam" id="TIGR00229">
    <property type="entry name" value="sensory_box"/>
    <property type="match status" value="1"/>
</dbReference>
<protein>
    <submittedName>
        <fullName evidence="14">PAS domain S-box-containing protein/diguanylate cyclase (GGDEF)-like protein</fullName>
    </submittedName>
</protein>
<dbReference type="SUPFAM" id="SSF55073">
    <property type="entry name" value="Nucleotide cyclase"/>
    <property type="match status" value="1"/>
</dbReference>
<dbReference type="Gene3D" id="6.10.340.10">
    <property type="match status" value="1"/>
</dbReference>
<proteinExistence type="predicted"/>
<dbReference type="PANTHER" id="PTHR44757:SF2">
    <property type="entry name" value="BIOFILM ARCHITECTURE MAINTENANCE PROTEIN MBAA"/>
    <property type="match status" value="1"/>
</dbReference>
<dbReference type="PANTHER" id="PTHR44757">
    <property type="entry name" value="DIGUANYLATE CYCLASE DGCP"/>
    <property type="match status" value="1"/>
</dbReference>
<dbReference type="GO" id="GO:0007165">
    <property type="term" value="P:signal transduction"/>
    <property type="evidence" value="ECO:0007669"/>
    <property type="project" value="InterPro"/>
</dbReference>
<dbReference type="InterPro" id="IPR000160">
    <property type="entry name" value="GGDEF_dom"/>
</dbReference>
<keyword evidence="2" id="KW-1003">Cell membrane</keyword>
<dbReference type="GO" id="GO:0071732">
    <property type="term" value="P:cellular response to nitric oxide"/>
    <property type="evidence" value="ECO:0007669"/>
    <property type="project" value="UniProtKB-ARBA"/>
</dbReference>
<dbReference type="RefSeq" id="WP_110313822.1">
    <property type="nucleotide sequence ID" value="NZ_QJKC01000028.1"/>
</dbReference>
<feature type="transmembrane region" description="Helical" evidence="8">
    <location>
        <begin position="17"/>
        <end position="36"/>
    </location>
</feature>
<comment type="subcellular location">
    <subcellularLocation>
        <location evidence="1">Cell membrane</location>
        <topology evidence="1">Multi-pass membrane protein</topology>
    </subcellularLocation>
</comment>
<dbReference type="PROSITE" id="PS50887">
    <property type="entry name" value="GGDEF"/>
    <property type="match status" value="1"/>
</dbReference>
<dbReference type="PROSITE" id="PS50112">
    <property type="entry name" value="PAS"/>
    <property type="match status" value="2"/>
</dbReference>